<dbReference type="Pfam" id="PF00672">
    <property type="entry name" value="HAMP"/>
    <property type="match status" value="1"/>
</dbReference>
<dbReference type="Proteomes" id="UP000013232">
    <property type="component" value="Unassembled WGS sequence"/>
</dbReference>
<dbReference type="GO" id="GO:0016020">
    <property type="term" value="C:membrane"/>
    <property type="evidence" value="ECO:0007669"/>
    <property type="project" value="InterPro"/>
</dbReference>
<dbReference type="CDD" id="cd06225">
    <property type="entry name" value="HAMP"/>
    <property type="match status" value="1"/>
</dbReference>
<dbReference type="eggNOG" id="COG2199">
    <property type="taxonomic scope" value="Bacteria"/>
</dbReference>
<dbReference type="InterPro" id="IPR052163">
    <property type="entry name" value="DGC-Regulatory_Protein"/>
</dbReference>
<dbReference type="PROSITE" id="PS50885">
    <property type="entry name" value="HAMP"/>
    <property type="match status" value="1"/>
</dbReference>
<gene>
    <name evidence="4" type="ORF">C666_11100</name>
</gene>
<reference evidence="4 5" key="1">
    <citation type="submission" date="2012-09" db="EMBL/GenBank/DDBJ databases">
        <title>Draft Genome Sequences of 6 Strains from Genus Thauera.</title>
        <authorList>
            <person name="Liu B."/>
            <person name="Shapleigh J.P."/>
            <person name="Frostegard A.H."/>
        </authorList>
    </citation>
    <scope>NUCLEOTIDE SEQUENCE [LARGE SCALE GENOMIC DNA]</scope>
    <source>
        <strain evidence="5">47Lol / DSM 12138</strain>
    </source>
</reference>
<dbReference type="InterPro" id="IPR029787">
    <property type="entry name" value="Nucleotide_cyclase"/>
</dbReference>
<dbReference type="GO" id="GO:0003824">
    <property type="term" value="F:catalytic activity"/>
    <property type="evidence" value="ECO:0007669"/>
    <property type="project" value="UniProtKB-ARBA"/>
</dbReference>
<protein>
    <submittedName>
        <fullName evidence="4">Putative signaling protein</fullName>
    </submittedName>
</protein>
<dbReference type="OrthoDB" id="9813903at2"/>
<dbReference type="Gene3D" id="6.10.340.10">
    <property type="match status" value="1"/>
</dbReference>
<feature type="transmembrane region" description="Helical" evidence="1">
    <location>
        <begin position="12"/>
        <end position="32"/>
    </location>
</feature>
<keyword evidence="1" id="KW-0472">Membrane</keyword>
<name>N6Y001_THAL4</name>
<dbReference type="PANTHER" id="PTHR46663">
    <property type="entry name" value="DIGUANYLATE CYCLASE DGCT-RELATED"/>
    <property type="match status" value="1"/>
</dbReference>
<keyword evidence="5" id="KW-1185">Reference proteome</keyword>
<dbReference type="SUPFAM" id="SSF55073">
    <property type="entry name" value="Nucleotide cyclase"/>
    <property type="match status" value="1"/>
</dbReference>
<dbReference type="Gene3D" id="3.30.70.270">
    <property type="match status" value="1"/>
</dbReference>
<evidence type="ECO:0000256" key="1">
    <source>
        <dbReference type="SAM" id="Phobius"/>
    </source>
</evidence>
<keyword evidence="1" id="KW-1133">Transmembrane helix</keyword>
<proteinExistence type="predicted"/>
<dbReference type="PROSITE" id="PS50887">
    <property type="entry name" value="GGDEF"/>
    <property type="match status" value="1"/>
</dbReference>
<feature type="transmembrane region" description="Helical" evidence="1">
    <location>
        <begin position="174"/>
        <end position="196"/>
    </location>
</feature>
<dbReference type="SMART" id="SM00267">
    <property type="entry name" value="GGDEF"/>
    <property type="match status" value="1"/>
</dbReference>
<dbReference type="AlphaFoldDB" id="N6Y001"/>
<dbReference type="EMBL" id="AMXE01000038">
    <property type="protein sequence ID" value="ENO87436.1"/>
    <property type="molecule type" value="Genomic_DNA"/>
</dbReference>
<dbReference type="InterPro" id="IPR003660">
    <property type="entry name" value="HAMP_dom"/>
</dbReference>
<dbReference type="FunFam" id="3.30.70.270:FF:000001">
    <property type="entry name" value="Diguanylate cyclase domain protein"/>
    <property type="match status" value="1"/>
</dbReference>
<dbReference type="STRING" id="1123367.GCA_000621305_01120"/>
<dbReference type="Pfam" id="PF00990">
    <property type="entry name" value="GGDEF"/>
    <property type="match status" value="1"/>
</dbReference>
<dbReference type="SMART" id="SM00304">
    <property type="entry name" value="HAMP"/>
    <property type="match status" value="1"/>
</dbReference>
<organism evidence="4 5">
    <name type="scientific">Thauera linaloolentis (strain DSM 12138 / JCM 21573 / CCUG 41526 / CIP 105981 / IAM 15112 / NBRC 102519 / 47Lol)</name>
    <dbReference type="NCBI Taxonomy" id="1123367"/>
    <lineage>
        <taxon>Bacteria</taxon>
        <taxon>Pseudomonadati</taxon>
        <taxon>Pseudomonadota</taxon>
        <taxon>Betaproteobacteria</taxon>
        <taxon>Rhodocyclales</taxon>
        <taxon>Zoogloeaceae</taxon>
        <taxon>Thauera</taxon>
    </lineage>
</organism>
<evidence type="ECO:0000313" key="4">
    <source>
        <dbReference type="EMBL" id="ENO87436.1"/>
    </source>
</evidence>
<dbReference type="InterPro" id="IPR043128">
    <property type="entry name" value="Rev_trsase/Diguanyl_cyclase"/>
</dbReference>
<dbReference type="InterPro" id="IPR000160">
    <property type="entry name" value="GGDEF_dom"/>
</dbReference>
<accession>N6Y001</accession>
<dbReference type="eggNOG" id="COG2972">
    <property type="taxonomic scope" value="Bacteria"/>
</dbReference>
<dbReference type="SUPFAM" id="SSF158472">
    <property type="entry name" value="HAMP domain-like"/>
    <property type="match status" value="1"/>
</dbReference>
<keyword evidence="1" id="KW-0812">Transmembrane</keyword>
<comment type="caution">
    <text evidence="4">The sequence shown here is derived from an EMBL/GenBank/DDBJ whole genome shotgun (WGS) entry which is preliminary data.</text>
</comment>
<evidence type="ECO:0000259" key="3">
    <source>
        <dbReference type="PROSITE" id="PS50887"/>
    </source>
</evidence>
<evidence type="ECO:0000313" key="5">
    <source>
        <dbReference type="Proteomes" id="UP000013232"/>
    </source>
</evidence>
<dbReference type="CDD" id="cd01949">
    <property type="entry name" value="GGDEF"/>
    <property type="match status" value="1"/>
</dbReference>
<dbReference type="GO" id="GO:0007165">
    <property type="term" value="P:signal transduction"/>
    <property type="evidence" value="ECO:0007669"/>
    <property type="project" value="InterPro"/>
</dbReference>
<feature type="domain" description="HAMP" evidence="2">
    <location>
        <begin position="197"/>
        <end position="250"/>
    </location>
</feature>
<dbReference type="RefSeq" id="WP_004338505.1">
    <property type="nucleotide sequence ID" value="NZ_AMXE01000038.1"/>
</dbReference>
<dbReference type="NCBIfam" id="TIGR00254">
    <property type="entry name" value="GGDEF"/>
    <property type="match status" value="1"/>
</dbReference>
<dbReference type="PANTHER" id="PTHR46663:SF2">
    <property type="entry name" value="GGDEF DOMAIN-CONTAINING PROTEIN"/>
    <property type="match status" value="1"/>
</dbReference>
<feature type="domain" description="GGDEF" evidence="3">
    <location>
        <begin position="297"/>
        <end position="430"/>
    </location>
</feature>
<sequence>MKVARLALRHRLLLTVLLPVSLLIAAMAGLFLHRGERMTQDAIVERGLAIVSFFAPAAEYGVISGNAGNLNELLGALTELSGVAAVVLYERGGEVIASRGSARLLDPARIKAVREPMRLAQRDSYNGFAAPVMSVPLVVDEVGDPGVAGTPVPVGWVYVELDTSALDAEWRTTMLSTLGLAFVIVLLTALLAVRLANQVGRPVARLVDAVRRIAAGERDVQVSDHAGSEELEELQQGFNSMARSIDSAHKIMQARIDEATARLAYQAMHDPLTSLPNRRAFEQALDEMVATSRRAGDHGALCFIDLDNFKTVNDTVGHAAGDALLRVIADLIRQRLRVGDTVCRIGGDEFAMILRGCTSADAYRIASGLCEAVRDLRFTWEGQAFRVGASIGFAIIDASVGSVADVLRAADHACYVVKREGRGYAMEYQPEPPEGGGPSGRVPV</sequence>
<evidence type="ECO:0000259" key="2">
    <source>
        <dbReference type="PROSITE" id="PS50885"/>
    </source>
</evidence>